<dbReference type="AlphaFoldDB" id="A0A3M7QYJ0"/>
<dbReference type="Proteomes" id="UP000276133">
    <property type="component" value="Unassembled WGS sequence"/>
</dbReference>
<comment type="caution">
    <text evidence="2">The sequence shown here is derived from an EMBL/GenBank/DDBJ whole genome shotgun (WGS) entry which is preliminary data.</text>
</comment>
<organism evidence="2 3">
    <name type="scientific">Brachionus plicatilis</name>
    <name type="common">Marine rotifer</name>
    <name type="synonym">Brachionus muelleri</name>
    <dbReference type="NCBI Taxonomy" id="10195"/>
    <lineage>
        <taxon>Eukaryota</taxon>
        <taxon>Metazoa</taxon>
        <taxon>Spiralia</taxon>
        <taxon>Gnathifera</taxon>
        <taxon>Rotifera</taxon>
        <taxon>Eurotatoria</taxon>
        <taxon>Monogononta</taxon>
        <taxon>Pseudotrocha</taxon>
        <taxon>Ploima</taxon>
        <taxon>Brachionidae</taxon>
        <taxon>Brachionus</taxon>
    </lineage>
</organism>
<keyword evidence="3" id="KW-1185">Reference proteome</keyword>
<proteinExistence type="predicted"/>
<name>A0A3M7QYJ0_BRAPC</name>
<feature type="non-terminal residue" evidence="2">
    <location>
        <position position="1"/>
    </location>
</feature>
<accession>A0A3M7QYJ0</accession>
<keyword evidence="1" id="KW-0175">Coiled coil</keyword>
<evidence type="ECO:0000313" key="2">
    <source>
        <dbReference type="EMBL" id="RNA16427.1"/>
    </source>
</evidence>
<sequence>SLGAGQHSVATKKFHHYIRVLCNTVKKQKAEINDLKKTVEDLKQKQGNDNEKSGVSWSELVGGGIGEEGEEEDKTKVDEVLKILKMDRSSVKSQRRISWKKKNTDNSGKTIDKIIVEFKDLIGKQTAMKNASNLRDSSFKHVFINPDKTSDERELEYKLRKERNERNDKLPEGDGRHRYGTKNGRKFYWGIRFNKLKEIYIEC</sequence>
<protein>
    <submittedName>
        <fullName evidence="2">Uncharacterized protein</fullName>
    </submittedName>
</protein>
<reference evidence="2 3" key="1">
    <citation type="journal article" date="2018" name="Sci. Rep.">
        <title>Genomic signatures of local adaptation to the degree of environmental predictability in rotifers.</title>
        <authorList>
            <person name="Franch-Gras L."/>
            <person name="Hahn C."/>
            <person name="Garcia-Roger E.M."/>
            <person name="Carmona M.J."/>
            <person name="Serra M."/>
            <person name="Gomez A."/>
        </authorList>
    </citation>
    <scope>NUCLEOTIDE SEQUENCE [LARGE SCALE GENOMIC DNA]</scope>
    <source>
        <strain evidence="2">HYR1</strain>
    </source>
</reference>
<feature type="coiled-coil region" evidence="1">
    <location>
        <begin position="18"/>
        <end position="52"/>
    </location>
</feature>
<gene>
    <name evidence="2" type="ORF">BpHYR1_006396</name>
</gene>
<evidence type="ECO:0000313" key="3">
    <source>
        <dbReference type="Proteomes" id="UP000276133"/>
    </source>
</evidence>
<dbReference type="EMBL" id="REGN01004706">
    <property type="protein sequence ID" value="RNA16427.1"/>
    <property type="molecule type" value="Genomic_DNA"/>
</dbReference>
<evidence type="ECO:0000256" key="1">
    <source>
        <dbReference type="SAM" id="Coils"/>
    </source>
</evidence>